<dbReference type="EMBL" id="MVBN01000005">
    <property type="protein sequence ID" value="OOK72879.1"/>
    <property type="molecule type" value="Genomic_DNA"/>
</dbReference>
<dbReference type="AlphaFoldDB" id="A0A1V3XBN6"/>
<evidence type="ECO:0000313" key="3">
    <source>
        <dbReference type="Proteomes" id="UP000188532"/>
    </source>
</evidence>
<dbReference type="EMBL" id="MVBM01000003">
    <property type="protein sequence ID" value="OOK75871.1"/>
    <property type="molecule type" value="Genomic_DNA"/>
</dbReference>
<accession>A0A1V3XBN6</accession>
<sequence>MEPQRVHLDNRPRMALVGDHCGPTDLGCPAGWRTARCSTTSAVPGETTRPLWDRHGLIGLLRTGAAHAIR</sequence>
<evidence type="ECO:0000313" key="1">
    <source>
        <dbReference type="EMBL" id="OOK72879.1"/>
    </source>
</evidence>
<protein>
    <submittedName>
        <fullName evidence="2">Uncharacterized protein</fullName>
    </submittedName>
</protein>
<reference evidence="3 4" key="1">
    <citation type="submission" date="2017-02" db="EMBL/GenBank/DDBJ databases">
        <title>Complete genome sequences of Mycobacterium kansasii strains isolated from rhesus macaques.</title>
        <authorList>
            <person name="Panda A."/>
            <person name="Nagaraj S."/>
            <person name="Zhao X."/>
            <person name="Tettelin H."/>
            <person name="Detolla L.J."/>
        </authorList>
    </citation>
    <scope>NUCLEOTIDE SEQUENCE [LARGE SCALE GENOMIC DNA]</scope>
    <source>
        <strain evidence="1 3">11-3469</strain>
        <strain evidence="2 4">11-3813</strain>
    </source>
</reference>
<evidence type="ECO:0000313" key="4">
    <source>
        <dbReference type="Proteomes" id="UP000189229"/>
    </source>
</evidence>
<proteinExistence type="predicted"/>
<evidence type="ECO:0000313" key="2">
    <source>
        <dbReference type="EMBL" id="OOK75871.1"/>
    </source>
</evidence>
<dbReference type="Proteomes" id="UP000188532">
    <property type="component" value="Unassembled WGS sequence"/>
</dbReference>
<dbReference type="Proteomes" id="UP000189229">
    <property type="component" value="Unassembled WGS sequence"/>
</dbReference>
<comment type="caution">
    <text evidence="2">The sequence shown here is derived from an EMBL/GenBank/DDBJ whole genome shotgun (WGS) entry which is preliminary data.</text>
</comment>
<organism evidence="2 4">
    <name type="scientific">Mycobacterium kansasii</name>
    <dbReference type="NCBI Taxonomy" id="1768"/>
    <lineage>
        <taxon>Bacteria</taxon>
        <taxon>Bacillati</taxon>
        <taxon>Actinomycetota</taxon>
        <taxon>Actinomycetes</taxon>
        <taxon>Mycobacteriales</taxon>
        <taxon>Mycobacteriaceae</taxon>
        <taxon>Mycobacterium</taxon>
    </lineage>
</organism>
<gene>
    <name evidence="1" type="ORF">BZL29_4883</name>
    <name evidence="2" type="ORF">BZL30_3186</name>
</gene>
<name>A0A1V3XBN6_MYCKA</name>